<dbReference type="Gene3D" id="3.30.70.270">
    <property type="match status" value="1"/>
</dbReference>
<evidence type="ECO:0000256" key="9">
    <source>
        <dbReference type="PROSITE-ProRule" id="PRU00047"/>
    </source>
</evidence>
<feature type="region of interest" description="Disordered" evidence="10">
    <location>
        <begin position="1401"/>
        <end position="1455"/>
    </location>
</feature>
<feature type="compositionally biased region" description="Low complexity" evidence="10">
    <location>
        <begin position="1000"/>
        <end position="1011"/>
    </location>
</feature>
<dbReference type="EMBL" id="GG675406">
    <property type="protein sequence ID" value="EER13269.1"/>
    <property type="molecule type" value="Genomic_DNA"/>
</dbReference>
<dbReference type="InterPro" id="IPR036397">
    <property type="entry name" value="RNaseH_sf"/>
</dbReference>
<feature type="domain" description="Integrase catalytic" evidence="12">
    <location>
        <begin position="3264"/>
        <end position="3451"/>
    </location>
</feature>
<evidence type="ECO:0000313" key="13">
    <source>
        <dbReference type="EMBL" id="EER13269.1"/>
    </source>
</evidence>
<feature type="compositionally biased region" description="Low complexity" evidence="10">
    <location>
        <begin position="1436"/>
        <end position="1454"/>
    </location>
</feature>
<keyword evidence="6" id="KW-0255">Endonuclease</keyword>
<proteinExistence type="predicted"/>
<dbReference type="InterPro" id="IPR050951">
    <property type="entry name" value="Retrovirus_Pol_polyprotein"/>
</dbReference>
<dbReference type="Proteomes" id="UP000007800">
    <property type="component" value="Unassembled WGS sequence"/>
</dbReference>
<keyword evidence="7" id="KW-0238">DNA-binding</keyword>
<dbReference type="InParanoid" id="C5KQJ3"/>
<keyword evidence="14" id="KW-1185">Reference proteome</keyword>
<feature type="domain" description="CCHC-type" evidence="11">
    <location>
        <begin position="3889"/>
        <end position="3904"/>
    </location>
</feature>
<keyword evidence="2" id="KW-0808">Transferase</keyword>
<keyword evidence="9" id="KW-0479">Metal-binding</keyword>
<dbReference type="PANTHER" id="PTHR37984">
    <property type="entry name" value="PROTEIN CBG26694"/>
    <property type="match status" value="1"/>
</dbReference>
<protein>
    <submittedName>
        <fullName evidence="13">Retrovirus polyprotein, putative</fullName>
    </submittedName>
</protein>
<dbReference type="SUPFAM" id="SSF57756">
    <property type="entry name" value="Retrovirus zinc finger-like domains"/>
    <property type="match status" value="2"/>
</dbReference>
<dbReference type="FunFam" id="1.10.340.70:FF:000001">
    <property type="entry name" value="Retrovirus-related Pol polyprotein from transposon gypsy-like Protein"/>
    <property type="match status" value="1"/>
</dbReference>
<dbReference type="Gene3D" id="3.30.420.10">
    <property type="entry name" value="Ribonuclease H-like superfamily/Ribonuclease H"/>
    <property type="match status" value="2"/>
</dbReference>
<feature type="region of interest" description="Disordered" evidence="10">
    <location>
        <begin position="3093"/>
        <end position="3135"/>
    </location>
</feature>
<dbReference type="GO" id="GO:0006508">
    <property type="term" value="P:proteolysis"/>
    <property type="evidence" value="ECO:0007669"/>
    <property type="project" value="UniProtKB-KW"/>
</dbReference>
<dbReference type="InterPro" id="IPR043502">
    <property type="entry name" value="DNA/RNA_pol_sf"/>
</dbReference>
<evidence type="ECO:0000256" key="8">
    <source>
        <dbReference type="ARBA" id="ARBA00023268"/>
    </source>
</evidence>
<evidence type="ECO:0000256" key="5">
    <source>
        <dbReference type="ARBA" id="ARBA00022750"/>
    </source>
</evidence>
<dbReference type="InterPro" id="IPR041588">
    <property type="entry name" value="Integrase_H2C2"/>
</dbReference>
<dbReference type="PROSITE" id="PS50158">
    <property type="entry name" value="ZF_CCHC"/>
    <property type="match status" value="3"/>
</dbReference>
<dbReference type="GO" id="GO:0003677">
    <property type="term" value="F:DNA binding"/>
    <property type="evidence" value="ECO:0007669"/>
    <property type="project" value="UniProtKB-KW"/>
</dbReference>
<dbReference type="GO" id="GO:0015074">
    <property type="term" value="P:DNA integration"/>
    <property type="evidence" value="ECO:0007669"/>
    <property type="project" value="InterPro"/>
</dbReference>
<feature type="region of interest" description="Disordered" evidence="10">
    <location>
        <begin position="1486"/>
        <end position="1510"/>
    </location>
</feature>
<keyword evidence="3" id="KW-0548">Nucleotidyltransferase</keyword>
<dbReference type="Pfam" id="PF00665">
    <property type="entry name" value="rve"/>
    <property type="match status" value="1"/>
</dbReference>
<dbReference type="PANTHER" id="PTHR37984:SF5">
    <property type="entry name" value="PROTEIN NYNRIN-LIKE"/>
    <property type="match status" value="1"/>
</dbReference>
<evidence type="ECO:0000256" key="1">
    <source>
        <dbReference type="ARBA" id="ARBA00022670"/>
    </source>
</evidence>
<reference evidence="13 14" key="1">
    <citation type="submission" date="2008-07" db="EMBL/GenBank/DDBJ databases">
        <authorList>
            <person name="El-Sayed N."/>
            <person name="Caler E."/>
            <person name="Inman J."/>
            <person name="Amedeo P."/>
            <person name="Hass B."/>
            <person name="Wortman J."/>
        </authorList>
    </citation>
    <scope>NUCLEOTIDE SEQUENCE [LARGE SCALE GENOMIC DNA]</scope>
    <source>
        <strain evidence="14">ATCC 50983 / TXsc</strain>
    </source>
</reference>
<dbReference type="Gene3D" id="4.10.60.10">
    <property type="entry name" value="Zinc finger, CCHC-type"/>
    <property type="match status" value="2"/>
</dbReference>
<dbReference type="GeneID" id="9057231"/>
<evidence type="ECO:0000313" key="14">
    <source>
        <dbReference type="Proteomes" id="UP000007800"/>
    </source>
</evidence>
<feature type="domain" description="Integrase catalytic" evidence="12">
    <location>
        <begin position="537"/>
        <end position="697"/>
    </location>
</feature>
<dbReference type="Gene3D" id="2.40.70.10">
    <property type="entry name" value="Acid Proteases"/>
    <property type="match status" value="1"/>
</dbReference>
<organism evidence="14">
    <name type="scientific">Perkinsus marinus (strain ATCC 50983 / TXsc)</name>
    <dbReference type="NCBI Taxonomy" id="423536"/>
    <lineage>
        <taxon>Eukaryota</taxon>
        <taxon>Sar</taxon>
        <taxon>Alveolata</taxon>
        <taxon>Perkinsozoa</taxon>
        <taxon>Perkinsea</taxon>
        <taxon>Perkinsida</taxon>
        <taxon>Perkinsidae</taxon>
        <taxon>Perkinsus</taxon>
    </lineage>
</organism>
<dbReference type="GO" id="GO:0016779">
    <property type="term" value="F:nucleotidyltransferase activity"/>
    <property type="evidence" value="ECO:0007669"/>
    <property type="project" value="UniProtKB-KW"/>
</dbReference>
<accession>C5KQJ3</accession>
<keyword evidence="1" id="KW-0645">Protease</keyword>
<name>C5KQJ3_PERM5</name>
<dbReference type="Pfam" id="PF17921">
    <property type="entry name" value="Integrase_H2C2"/>
    <property type="match status" value="1"/>
</dbReference>
<feature type="domain" description="CCHC-type" evidence="11">
    <location>
        <begin position="50"/>
        <end position="63"/>
    </location>
</feature>
<dbReference type="Pfam" id="PF00098">
    <property type="entry name" value="zf-CCHC"/>
    <property type="match status" value="2"/>
</dbReference>
<dbReference type="CDD" id="cd00303">
    <property type="entry name" value="retropepsin_like"/>
    <property type="match status" value="1"/>
</dbReference>
<feature type="compositionally biased region" description="Basic residues" evidence="10">
    <location>
        <begin position="3874"/>
        <end position="3886"/>
    </location>
</feature>
<dbReference type="SMART" id="SM00343">
    <property type="entry name" value="ZnF_C2HC"/>
    <property type="match status" value="5"/>
</dbReference>
<evidence type="ECO:0000256" key="10">
    <source>
        <dbReference type="SAM" id="MobiDB-lite"/>
    </source>
</evidence>
<dbReference type="InterPro" id="IPR021109">
    <property type="entry name" value="Peptidase_aspartic_dom_sf"/>
</dbReference>
<feature type="region of interest" description="Disordered" evidence="10">
    <location>
        <begin position="2179"/>
        <end position="2206"/>
    </location>
</feature>
<keyword evidence="8" id="KW-0511">Multifunctional enzyme</keyword>
<evidence type="ECO:0000259" key="11">
    <source>
        <dbReference type="PROSITE" id="PS50158"/>
    </source>
</evidence>
<keyword evidence="9" id="KW-0863">Zinc-finger</keyword>
<dbReference type="GO" id="GO:0008270">
    <property type="term" value="F:zinc ion binding"/>
    <property type="evidence" value="ECO:0007669"/>
    <property type="project" value="UniProtKB-KW"/>
</dbReference>
<dbReference type="SUPFAM" id="SSF56672">
    <property type="entry name" value="DNA/RNA polymerases"/>
    <property type="match status" value="2"/>
</dbReference>
<dbReference type="InterPro" id="IPR008042">
    <property type="entry name" value="Retrotrans_Pao"/>
</dbReference>
<feature type="compositionally biased region" description="Polar residues" evidence="10">
    <location>
        <begin position="905"/>
        <end position="921"/>
    </location>
</feature>
<feature type="domain" description="CCHC-type" evidence="11">
    <location>
        <begin position="3912"/>
        <end position="3927"/>
    </location>
</feature>
<keyword evidence="5" id="KW-0064">Aspartyl protease</keyword>
<feature type="region of interest" description="Disordered" evidence="10">
    <location>
        <begin position="839"/>
        <end position="1024"/>
    </location>
</feature>
<feature type="compositionally biased region" description="Pro residues" evidence="10">
    <location>
        <begin position="1416"/>
        <end position="1435"/>
    </location>
</feature>
<evidence type="ECO:0000256" key="2">
    <source>
        <dbReference type="ARBA" id="ARBA00022679"/>
    </source>
</evidence>
<dbReference type="InterPro" id="IPR036875">
    <property type="entry name" value="Znf_CCHC_sf"/>
</dbReference>
<keyword evidence="9" id="KW-0862">Zinc</keyword>
<dbReference type="InterPro" id="IPR001878">
    <property type="entry name" value="Znf_CCHC"/>
</dbReference>
<feature type="region of interest" description="Disordered" evidence="10">
    <location>
        <begin position="1878"/>
        <end position="1899"/>
    </location>
</feature>
<keyword evidence="6" id="KW-0378">Hydrolase</keyword>
<dbReference type="CDD" id="cd09274">
    <property type="entry name" value="RNase_HI_RT_Ty3"/>
    <property type="match status" value="1"/>
</dbReference>
<dbReference type="Gene3D" id="1.10.340.70">
    <property type="match status" value="1"/>
</dbReference>
<dbReference type="InterPro" id="IPR012337">
    <property type="entry name" value="RNaseH-like_sf"/>
</dbReference>
<dbReference type="InterPro" id="IPR001584">
    <property type="entry name" value="Integrase_cat-core"/>
</dbReference>
<feature type="region of interest" description="Disordered" evidence="10">
    <location>
        <begin position="3863"/>
        <end position="3886"/>
    </location>
</feature>
<keyword evidence="4" id="KW-0540">Nuclease</keyword>
<dbReference type="GO" id="GO:0004190">
    <property type="term" value="F:aspartic-type endopeptidase activity"/>
    <property type="evidence" value="ECO:0007669"/>
    <property type="project" value="UniProtKB-KW"/>
</dbReference>
<dbReference type="Pfam" id="PF17919">
    <property type="entry name" value="RT_RNaseH_2"/>
    <property type="match status" value="1"/>
</dbReference>
<dbReference type="FunFam" id="3.30.70.270:FF:000020">
    <property type="entry name" value="Transposon Tf2-6 polyprotein-like Protein"/>
    <property type="match status" value="1"/>
</dbReference>
<dbReference type="RefSeq" id="XP_002781474.1">
    <property type="nucleotide sequence ID" value="XM_002781428.1"/>
</dbReference>
<dbReference type="InterPro" id="IPR041577">
    <property type="entry name" value="RT_RNaseH_2"/>
</dbReference>
<evidence type="ECO:0000256" key="4">
    <source>
        <dbReference type="ARBA" id="ARBA00022722"/>
    </source>
</evidence>
<dbReference type="PROSITE" id="PS50994">
    <property type="entry name" value="INTEGRASE"/>
    <property type="match status" value="2"/>
</dbReference>
<evidence type="ECO:0000256" key="7">
    <source>
        <dbReference type="ARBA" id="ARBA00023125"/>
    </source>
</evidence>
<dbReference type="OrthoDB" id="95964at2759"/>
<dbReference type="InterPro" id="IPR043128">
    <property type="entry name" value="Rev_trsase/Diguanyl_cyclase"/>
</dbReference>
<dbReference type="FunFam" id="3.30.420.10:FF:000032">
    <property type="entry name" value="Retrovirus-related Pol polyprotein from transposon 297-like Protein"/>
    <property type="match status" value="1"/>
</dbReference>
<evidence type="ECO:0000256" key="6">
    <source>
        <dbReference type="ARBA" id="ARBA00022759"/>
    </source>
</evidence>
<dbReference type="Pfam" id="PF05380">
    <property type="entry name" value="Peptidase_A17"/>
    <property type="match status" value="1"/>
</dbReference>
<evidence type="ECO:0000259" key="12">
    <source>
        <dbReference type="PROSITE" id="PS50994"/>
    </source>
</evidence>
<dbReference type="GO" id="GO:0004519">
    <property type="term" value="F:endonuclease activity"/>
    <property type="evidence" value="ECO:0007669"/>
    <property type="project" value="UniProtKB-KW"/>
</dbReference>
<feature type="compositionally biased region" description="Low complexity" evidence="10">
    <location>
        <begin position="3626"/>
        <end position="3644"/>
    </location>
</feature>
<feature type="region of interest" description="Disordered" evidence="10">
    <location>
        <begin position="3621"/>
        <end position="3644"/>
    </location>
</feature>
<sequence>MRRKSGDPKQQPEANVTSTVALTRPRNCGICKAQDHPTYSCPNKKFSEGCYWCGKTGHLARDCYQNPNKGHSFDLLGAVALTLSLYDSTNLDSPCLPEADPPPPGPDLPPDIVVPMVFLVVKACVHPILLGHIFDGNGMRPDPTKVEAILRWPRPGNVAEIRSFLGLAGYYRNFVPNFSDVARPIQRLVSEVGSETLALDTYWGQEQEESFRALKLRLAALPFLAYPDFGIPFELYTDASDYAIGAVLMQEGRPLGFFSRTLTGSQLNWHTYEKEAYGILQALIYFQHYHIGYPLTVTVYTDHEPLTWLAKAGSKKLERWLLAMQAYSFIVKYVPGKKNVCADALSRIRQLDDDTLPMEPMESEPIMAKPAKDVDTTRALVSVVAARRQLAACITALSARWSIDDIRREQDSDDVTRKVKERLSDPLPLRRTELTDLAFRPYKQLWDQLDVLDGLLIRRRKFDNEREPRFLPVIPPALRSDVVDAYHKEDGHFAVRKTLDKLKLHAYWPGMGTDLLNHEKTCPRCTQVKATVPRAPLGFMPIGKPWDLIAIDHLKVPPNDDNIRSLLVVQDYFTRWATAIPVKSEDTTEVIRALLGLFSIFGPPGRVHSDQGPAFESNALRIVLERLGVEKSHTTPYHPSGDGLVERFNRSLIGLLRTHVTDSHQWPMYLPSLLWHYNSSVHSATRFAPFTLMFGREPKSVFLPSLQALDQFSFDPFGYNEYVKALSIHLEDLVDLTHASASAAAQAYYDKKATARQFYVGQRVLVRRLGPQTGNKLEPKWSPGWFVVGQMPGQENKVLKLKHQETLQVRVLSADYVAIDPLQPDAVPDALGIMRQDPLLRAGSPLPDPDLNNAPGPEPPVRPDVITDNVSPGDGYPMDPLAGPEIPPDPDALLWIEVDFPQPQPRNSRQEPLSETISTATPDDVPTGPSGEPHPPEEGSAGDLDGRVETSPAPTPSSPSCLRTDDNTDNSEFQSVPPPGSSSAVPTLPTPPPHEETAETSETAEVPETAVPSETAGRPLGRGHPTIFGVVAQVDDNDWPLEERLRRFHRKYRLGPIKNSLPRPLLLDPEEYNNKTTAHDRHNVALSVHVGLSAFANPALRDKPSTTAQLRRSRAAFGSQWPTLPDDSFWGLKPIYMVESVPFVLAVHGNQAVLNCPPRSVWFPDACDLDTYSTQVLPSTLWNCLATALVFPEENAFYCCACVALKSLGRTTAQKRDRKDINDALKAALEVGIFDSDTIPANALYDAADFDYDRLLREFASHVKGGGNHHGQAFDMPGPYAFPLLMWDDVFLAYKDVGNRNLRVSHLLDPLIDILTPPSVMNILISLRAWIRLLVAKYGNDSVGALVVPGSQRLIVYAMLANDSYPSASGADRPFVLFRNRCPFNSALDEALLQREEALRVDPKGANDIPNNGSRPPRPSYPPPIITQPPRPPTRPQAVSGSSSSYAPTSAPPRSMRDQAVMTDAMVSAHADDSTALTAIETTNNYYDNDADDASIDTDNSYGPGQPEDDESLQEYLHGPRPAFDYFGFSVEALFLTLDGSTDSFEFHHHHDPYRVFEPRPCPLVSIIPHADVDMHVSYPHKVRDATGALKDLGWIDDFDLDPNTDPRPWQWRNELDLLHSVDVCCHLDVDEVRVIAHPTLCGFVPFRRDLAGCVVFGSGLFSSASTGTWWVPNALAVYRWLRTVQVGALAIAVHTEHRRALAQPRNDFNIIFCCRMHLERALPVLRKHAVLRPLREGGELFFGRSLAAFTSHVIESPDQGVGVLRRPSSITAAEAVLLRYTMMLSRGTVTRCHGTFPMPLGWSFDRSLIKPFEIHDDEWFDQYPTRACYDNALGSSFRVAHDRNLRLYEVSKLLKEARKEAREEISATKFGTFVGSPPTDSSGLPGCGGTSGSTISTENTHTTARGHLAAYDRLLRHAGIAAGSPTSYFVLFYSLGESVRNRIECEEPLDAVLLSVPMDKVLLHYQDLYQRLRHRLLECFSDVTEVTNLRKLWNDLRMRPGQSFLAYLALLDNLRLQLNLCGVVLSESEIWDKLTHYALPPFGDMALFYKLSGTTLSVARSHMMSRASLAASAPPGHGRLQASSLVTFDPSQPGDLAGGTSLLASVQSGAETSTTVAKAASSTQPSTRVPNLRLLGFDVCRRCFATGHQAQSCSSPSPALMQQRRSLELCVPRSRAVAPASSAPVSTEKSTASSENATSPGSLSSFSRTLGHRSSLASDSLAPAMVSWLATVICPSVLHGLDCDDVAHEPLKVDLDLTPIEGQGRPLRVATMLDTGAARSFISVDYRSRLPPAFVGESRKVCVAAILANGQVMSCTEAVQIAVHTPHVSRPTSLWCLVAPQLSCPLILGMGALRSLNLLVYLGRDGILLKSGVDSARVRSASLGTVARCQDAGIQTESTDLGCITSGQSDDDIDVTSLNAGLFHEFWGGRPSPEELLDFQLCSITSPVADSHPPPGVSPLFRGHTPSSHCYRDGVTRMALRYTYGVPWLSDVRMPALTPSLLQRHLSRDVGLVKRLKSQGLYSEYAAVFQRYLDTGAIFAVPPSDYGMILSVIPHFPVIAPGSVSTKVRPVLNGVVYRGIIGSGREALPARKKYFNGTLPALFTFRGFAAVATIDLTMAFYQLMNDPSSRYLFCVVFDSVVYRLRGPPMGAPHAPFCLEDAMKRLRVLASHKLPSWVLQLIDSAIAGNKPRPVHYEPYMDDIICGAAAMDLLLLMIDALLLAADLRGFSAQPAKRQVGAPAKGSDPKNVLGCQWFSDDTIGPQAPPVTSLPTFVLLPDEYAVDTGFGRKSVCSTTRRDLLSVINSHYDPLGLYSNYILSMRLCLRAELQINPNLDSFITADTYMKIRGTMEAFREAPRIPRIISPTIGDGEPLYVFCDSSMVATGVLITTASLIPVRAHARLISSDRASWTIVKKELLSVLEGVDLFFETLDILHNSWLPHGAKPALHIFSDNEANCWRIRRALRRLRRDASAVVRSKASALDDVEFVIGGNSTSRCVPDCSPKESSVDPKLPPWERKSVDSIAKRLFDYGPGEISHIRGDRNPADMYSRGLHVDALHLNVDLKRYVQSLLRTSGSSLATVTSGDSPVGVLDGACATDASTGSDVDEPSPDTAPVPVGPANAAPSPVDTPPAADSHVDRQLIEEMISRQSEDPQLNNALLTGKFDTARDKRMFCVKSINGRSAVYHVPTGAVVVPGHLRMRVLQDLHCLFGHISYSKLYLAVSDLLFIGKYKDFRRVQLRCRTCLAMRGHRALHHQAGRRKLLKSEKGWEVVGLDFVGPYRSFAQTGDPRSMVLVCVDSFSNFVCCEHCPEGASDASTLQAIQSICYRTGFPLAFVVDSDSRFKSRLVTSWLEGHGVKLFHVVPHCHRYSGWQEIIHRSLWRVVRALMLDDAYSKPWYLYMNRAAYILNNITRPTPDCSTFASMLHFCHGRLLPPKFSDRQPSESAKEFASGHSGTVIPTNDREFDQYLYEHQLQAVDLFQHVIAENVSRVLSARSSLAGQPVTRRNLDLQFKVGDVVVRFNHNSMHYKLEPAWLIDDLYRIVSIESGHVAVIEGRTKRREFLGNLKKDVDIVSKQAYDEFKALGVSEDAAEKARSAARDSALAHNELVQAAKACGYGSGGGGTSSSSARTPDVSVTPNSSSTVVQIVQSPMPERYDGIADFEDWLRRYEADARGSGWTNLQIAGRLGNYLRGTHFEVWHQNCSKTDFEADRKALLDMFALVRPDEILHKFNSLTWDRSSRVVSFLTTLRRYMTNYNKTLPEDHKLSQTHMDKMIMDRLIANAPDGAKSVLRRRQPKTIQGVCEIFEDFKEKSSSKAAGALATGMPYGNIPSEDHVTKLIDTFMTSQNAMVGSITKLLDQVKGTNGNGQGRISGRRPQKGKGRKRDPKCYLCGGDGHWAVACPHKKHDRGCFVCGSGDHLARSCPQFSSFVASIANKKSNGVSGNC</sequence>
<dbReference type="SUPFAM" id="SSF53098">
    <property type="entry name" value="Ribonuclease H-like"/>
    <property type="match status" value="2"/>
</dbReference>
<gene>
    <name evidence="13" type="ORF">Pmar_PMAR029708</name>
</gene>
<feature type="compositionally biased region" description="Polar residues" evidence="10">
    <location>
        <begin position="2188"/>
        <end position="2206"/>
    </location>
</feature>
<evidence type="ECO:0000256" key="3">
    <source>
        <dbReference type="ARBA" id="ARBA00022695"/>
    </source>
</evidence>